<comment type="caution">
    <text evidence="4">The sequence shown here is derived from an EMBL/GenBank/DDBJ whole genome shotgun (WGS) entry which is preliminary data.</text>
</comment>
<reference evidence="4" key="2">
    <citation type="submission" date="2020-09" db="EMBL/GenBank/DDBJ databases">
        <authorList>
            <person name="Sun Q."/>
            <person name="Zhou Y."/>
        </authorList>
    </citation>
    <scope>NUCLEOTIDE SEQUENCE</scope>
    <source>
        <strain evidence="4">CGMCC 1.12785</strain>
    </source>
</reference>
<dbReference type="PANTHER" id="PTHR34068">
    <property type="entry name" value="UPF0145 PROTEIN YBJQ"/>
    <property type="match status" value="1"/>
</dbReference>
<feature type="compositionally biased region" description="Basic residues" evidence="3">
    <location>
        <begin position="140"/>
        <end position="150"/>
    </location>
</feature>
<evidence type="ECO:0000256" key="3">
    <source>
        <dbReference type="SAM" id="MobiDB-lite"/>
    </source>
</evidence>
<dbReference type="PANTHER" id="PTHR34068:SF2">
    <property type="entry name" value="UPF0145 PROTEIN SCO3412"/>
    <property type="match status" value="1"/>
</dbReference>
<dbReference type="Gene3D" id="3.30.110.70">
    <property type="entry name" value="Hypothetical protein apc22750. Chain B"/>
    <property type="match status" value="1"/>
</dbReference>
<comment type="similarity">
    <text evidence="1 2">Belongs to the UPF0145 family.</text>
</comment>
<feature type="compositionally biased region" description="Pro residues" evidence="3">
    <location>
        <begin position="126"/>
        <end position="136"/>
    </location>
</feature>
<dbReference type="HAMAP" id="MF_00338">
    <property type="entry name" value="UPF0145"/>
    <property type="match status" value="1"/>
</dbReference>
<protein>
    <recommendedName>
        <fullName evidence="2">UPF0145 protein GCM10011333_11650</fullName>
    </recommendedName>
</protein>
<evidence type="ECO:0000256" key="2">
    <source>
        <dbReference type="HAMAP-Rule" id="MF_00338"/>
    </source>
</evidence>
<evidence type="ECO:0000256" key="1">
    <source>
        <dbReference type="ARBA" id="ARBA00010751"/>
    </source>
</evidence>
<dbReference type="SUPFAM" id="SSF117782">
    <property type="entry name" value="YbjQ-like"/>
    <property type="match status" value="1"/>
</dbReference>
<gene>
    <name evidence="4" type="ORF">GCM10011333_11650</name>
</gene>
<proteinExistence type="inferred from homology"/>
<dbReference type="RefSeq" id="WP_188549993.1">
    <property type="nucleotide sequence ID" value="NZ_BMFY01000004.1"/>
</dbReference>
<sequence length="150" mass="15909">MIVVTTDSVPGYRTDAIFGEVTGLTVRARSALANWTAGWRSIGGGEITEFTQALQESRQEAIARMVSDAQARGGNAVLGMRFETSEIGQQWVQLCAYGTAAVVLPIPAGQPGATGQSGQMAAQGQPPRPAPAPPIDFQPHRQHPPHPPQR</sequence>
<dbReference type="InterPro" id="IPR002765">
    <property type="entry name" value="UPF0145_YbjQ-like"/>
</dbReference>
<dbReference type="EMBL" id="BMFY01000004">
    <property type="protein sequence ID" value="GGA10525.1"/>
    <property type="molecule type" value="Genomic_DNA"/>
</dbReference>
<evidence type="ECO:0000313" key="4">
    <source>
        <dbReference type="EMBL" id="GGA10525.1"/>
    </source>
</evidence>
<dbReference type="Pfam" id="PF01906">
    <property type="entry name" value="YbjQ_1"/>
    <property type="match status" value="1"/>
</dbReference>
<feature type="region of interest" description="Disordered" evidence="3">
    <location>
        <begin position="109"/>
        <end position="150"/>
    </location>
</feature>
<dbReference type="InterPro" id="IPR035439">
    <property type="entry name" value="UPF0145_dom_sf"/>
</dbReference>
<name>A0A8J2TX62_9MICO</name>
<keyword evidence="5" id="KW-1185">Reference proteome</keyword>
<dbReference type="AlphaFoldDB" id="A0A8J2TX62"/>
<organism evidence="4 5">
    <name type="scientific">Sediminivirga luteola</name>
    <dbReference type="NCBI Taxonomy" id="1774748"/>
    <lineage>
        <taxon>Bacteria</taxon>
        <taxon>Bacillati</taxon>
        <taxon>Actinomycetota</taxon>
        <taxon>Actinomycetes</taxon>
        <taxon>Micrococcales</taxon>
        <taxon>Brevibacteriaceae</taxon>
        <taxon>Sediminivirga</taxon>
    </lineage>
</organism>
<dbReference type="Proteomes" id="UP000616114">
    <property type="component" value="Unassembled WGS sequence"/>
</dbReference>
<reference evidence="4" key="1">
    <citation type="journal article" date="2014" name="Int. J. Syst. Evol. Microbiol.">
        <title>Complete genome sequence of Corynebacterium casei LMG S-19264T (=DSM 44701T), isolated from a smear-ripened cheese.</title>
        <authorList>
            <consortium name="US DOE Joint Genome Institute (JGI-PGF)"/>
            <person name="Walter F."/>
            <person name="Albersmeier A."/>
            <person name="Kalinowski J."/>
            <person name="Ruckert C."/>
        </authorList>
    </citation>
    <scope>NUCLEOTIDE SEQUENCE</scope>
    <source>
        <strain evidence="4">CGMCC 1.12785</strain>
    </source>
</reference>
<evidence type="ECO:0000313" key="5">
    <source>
        <dbReference type="Proteomes" id="UP000616114"/>
    </source>
</evidence>
<accession>A0A8J2TX62</accession>